<organism evidence="2 3">
    <name type="scientific">Microthyrium microscopicum</name>
    <dbReference type="NCBI Taxonomy" id="703497"/>
    <lineage>
        <taxon>Eukaryota</taxon>
        <taxon>Fungi</taxon>
        <taxon>Dikarya</taxon>
        <taxon>Ascomycota</taxon>
        <taxon>Pezizomycotina</taxon>
        <taxon>Dothideomycetes</taxon>
        <taxon>Dothideomycetes incertae sedis</taxon>
        <taxon>Microthyriales</taxon>
        <taxon>Microthyriaceae</taxon>
        <taxon>Microthyrium</taxon>
    </lineage>
</organism>
<dbReference type="EMBL" id="MU004236">
    <property type="protein sequence ID" value="KAF2668761.1"/>
    <property type="molecule type" value="Genomic_DNA"/>
</dbReference>
<dbReference type="Proteomes" id="UP000799302">
    <property type="component" value="Unassembled WGS sequence"/>
</dbReference>
<evidence type="ECO:0000313" key="2">
    <source>
        <dbReference type="EMBL" id="KAF2668761.1"/>
    </source>
</evidence>
<dbReference type="AlphaFoldDB" id="A0A6A6UAZ2"/>
<evidence type="ECO:0000313" key="3">
    <source>
        <dbReference type="Proteomes" id="UP000799302"/>
    </source>
</evidence>
<protein>
    <submittedName>
        <fullName evidence="2">Uncharacterized protein</fullName>
    </submittedName>
</protein>
<proteinExistence type="predicted"/>
<name>A0A6A6UAZ2_9PEZI</name>
<gene>
    <name evidence="2" type="ORF">BT63DRAFT_456402</name>
</gene>
<evidence type="ECO:0000256" key="1">
    <source>
        <dbReference type="SAM" id="MobiDB-lite"/>
    </source>
</evidence>
<feature type="region of interest" description="Disordered" evidence="1">
    <location>
        <begin position="275"/>
        <end position="317"/>
    </location>
</feature>
<accession>A0A6A6UAZ2</accession>
<keyword evidence="3" id="KW-1185">Reference proteome</keyword>
<sequence length="317" mass="35784">MHIIIRPEDQVVKSTGQRTSFLRNFYKPSPAVLRRQTRNKNVYNKAAFHTVLNLQPLEDMSPEEQQLCNPDASYIVFFVILHYRIEAADIGYKSTLLGLDQQTKLSTDSEASRLVIMRPAHGGREKIHIEYIGNYVVMRARPCVACQQNGRECDSMSVCNACVREECECNPQPGALGKGPGTWIPWELQGHRCFFQKGFVEVMLCGRYLPPLGDDDELVRQASADKVAELKRTLKGVHVHTLKREGGKVLILGSLPHRDDPALLRDIGFEWDEIEDAEEEVQDEMDAEGQKDIESQMEVEAQAGTQGQVRADAMEID</sequence>
<feature type="compositionally biased region" description="Acidic residues" evidence="1">
    <location>
        <begin position="275"/>
        <end position="287"/>
    </location>
</feature>
<reference evidence="2" key="1">
    <citation type="journal article" date="2020" name="Stud. Mycol.">
        <title>101 Dothideomycetes genomes: a test case for predicting lifestyles and emergence of pathogens.</title>
        <authorList>
            <person name="Haridas S."/>
            <person name="Albert R."/>
            <person name="Binder M."/>
            <person name="Bloem J."/>
            <person name="Labutti K."/>
            <person name="Salamov A."/>
            <person name="Andreopoulos B."/>
            <person name="Baker S."/>
            <person name="Barry K."/>
            <person name="Bills G."/>
            <person name="Bluhm B."/>
            <person name="Cannon C."/>
            <person name="Castanera R."/>
            <person name="Culley D."/>
            <person name="Daum C."/>
            <person name="Ezra D."/>
            <person name="Gonzalez J."/>
            <person name="Henrissat B."/>
            <person name="Kuo A."/>
            <person name="Liang C."/>
            <person name="Lipzen A."/>
            <person name="Lutzoni F."/>
            <person name="Magnuson J."/>
            <person name="Mondo S."/>
            <person name="Nolan M."/>
            <person name="Ohm R."/>
            <person name="Pangilinan J."/>
            <person name="Park H.-J."/>
            <person name="Ramirez L."/>
            <person name="Alfaro M."/>
            <person name="Sun H."/>
            <person name="Tritt A."/>
            <person name="Yoshinaga Y."/>
            <person name="Zwiers L.-H."/>
            <person name="Turgeon B."/>
            <person name="Goodwin S."/>
            <person name="Spatafora J."/>
            <person name="Crous P."/>
            <person name="Grigoriev I."/>
        </authorList>
    </citation>
    <scope>NUCLEOTIDE SEQUENCE</scope>
    <source>
        <strain evidence="2">CBS 115976</strain>
    </source>
</reference>